<protein>
    <submittedName>
        <fullName evidence="2">Uncharacterized protein</fullName>
    </submittedName>
</protein>
<reference evidence="2 3" key="1">
    <citation type="submission" date="2018-11" db="EMBL/GenBank/DDBJ databases">
        <authorList>
            <person name="Li F."/>
        </authorList>
    </citation>
    <scope>NUCLEOTIDE SEQUENCE [LARGE SCALE GENOMIC DNA]</scope>
    <source>
        <strain evidence="2 3">Gsoil 097</strain>
    </source>
</reference>
<dbReference type="EMBL" id="RJSE01000007">
    <property type="protein sequence ID" value="RNL62681.1"/>
    <property type="molecule type" value="Genomic_DNA"/>
</dbReference>
<evidence type="ECO:0000313" key="2">
    <source>
        <dbReference type="EMBL" id="RNL62681.1"/>
    </source>
</evidence>
<sequence>MRTRARSERGSASVWAVLVTAGAFTLLLGLVVDGGRVIDSRLASTRTAAQAARSGADALSAASVRNGKDEIAVATAINRAEKYLRDAGVTGFARVVGPTVTVTVTGRSTTVILSVIGIKSFPIEETQSAEAINQGAQP</sequence>
<organism evidence="2 3">
    <name type="scientific">Nocardioides marmoriginsengisoli</name>
    <dbReference type="NCBI Taxonomy" id="661483"/>
    <lineage>
        <taxon>Bacteria</taxon>
        <taxon>Bacillati</taxon>
        <taxon>Actinomycetota</taxon>
        <taxon>Actinomycetes</taxon>
        <taxon>Propionibacteriales</taxon>
        <taxon>Nocardioidaceae</taxon>
        <taxon>Nocardioides</taxon>
    </lineage>
</organism>
<keyword evidence="3" id="KW-1185">Reference proteome</keyword>
<evidence type="ECO:0000256" key="1">
    <source>
        <dbReference type="SAM" id="Phobius"/>
    </source>
</evidence>
<keyword evidence="1" id="KW-1133">Transmembrane helix</keyword>
<gene>
    <name evidence="2" type="ORF">EFK50_13075</name>
</gene>
<keyword evidence="1" id="KW-0472">Membrane</keyword>
<feature type="transmembrane region" description="Helical" evidence="1">
    <location>
        <begin position="12"/>
        <end position="32"/>
    </location>
</feature>
<keyword evidence="1" id="KW-0812">Transmembrane</keyword>
<comment type="caution">
    <text evidence="2">The sequence shown here is derived from an EMBL/GenBank/DDBJ whole genome shotgun (WGS) entry which is preliminary data.</text>
</comment>
<dbReference type="Proteomes" id="UP000267128">
    <property type="component" value="Unassembled WGS sequence"/>
</dbReference>
<name>A0A3N0CHE0_9ACTN</name>
<dbReference type="AlphaFoldDB" id="A0A3N0CHE0"/>
<evidence type="ECO:0000313" key="3">
    <source>
        <dbReference type="Proteomes" id="UP000267128"/>
    </source>
</evidence>
<proteinExistence type="predicted"/>
<accession>A0A3N0CHE0</accession>